<reference evidence="3 4" key="1">
    <citation type="submission" date="2023-10" db="EMBL/GenBank/DDBJ databases">
        <authorList>
            <person name="Venkata Ramana C."/>
            <person name="Sasikala C."/>
            <person name="Dhurka M."/>
        </authorList>
    </citation>
    <scope>NUCLEOTIDE SEQUENCE [LARGE SCALE GENOMIC DNA]</scope>
    <source>
        <strain evidence="3 4">KCTC 32151</strain>
    </source>
</reference>
<feature type="chain" id="PRO_5045804325" evidence="1">
    <location>
        <begin position="26"/>
        <end position="146"/>
    </location>
</feature>
<evidence type="ECO:0000313" key="4">
    <source>
        <dbReference type="Proteomes" id="UP001185659"/>
    </source>
</evidence>
<protein>
    <submittedName>
        <fullName evidence="3">Cupin domain-containing protein</fullName>
    </submittedName>
</protein>
<comment type="caution">
    <text evidence="3">The sequence shown here is derived from an EMBL/GenBank/DDBJ whole genome shotgun (WGS) entry which is preliminary data.</text>
</comment>
<keyword evidence="1" id="KW-0732">Signal</keyword>
<keyword evidence="4" id="KW-1185">Reference proteome</keyword>
<dbReference type="Gene3D" id="2.60.120.10">
    <property type="entry name" value="Jelly Rolls"/>
    <property type="match status" value="1"/>
</dbReference>
<evidence type="ECO:0000259" key="2">
    <source>
        <dbReference type="Pfam" id="PF07883"/>
    </source>
</evidence>
<dbReference type="SUPFAM" id="SSF51182">
    <property type="entry name" value="RmlC-like cupins"/>
    <property type="match status" value="1"/>
</dbReference>
<dbReference type="EMBL" id="JAWLIP010000001">
    <property type="protein sequence ID" value="MDV6224790.1"/>
    <property type="molecule type" value="Genomic_DNA"/>
</dbReference>
<dbReference type="Proteomes" id="UP001185659">
    <property type="component" value="Unassembled WGS sequence"/>
</dbReference>
<dbReference type="InterPro" id="IPR014710">
    <property type="entry name" value="RmlC-like_jellyroll"/>
</dbReference>
<feature type="signal peptide" evidence="1">
    <location>
        <begin position="1"/>
        <end position="25"/>
    </location>
</feature>
<dbReference type="PANTHER" id="PTHR38599">
    <property type="entry name" value="CUPIN DOMAIN PROTEIN (AFU_ORTHOLOGUE AFUA_3G13620)"/>
    <property type="match status" value="1"/>
</dbReference>
<dbReference type="Pfam" id="PF07883">
    <property type="entry name" value="Cupin_2"/>
    <property type="match status" value="1"/>
</dbReference>
<evidence type="ECO:0000256" key="1">
    <source>
        <dbReference type="SAM" id="SignalP"/>
    </source>
</evidence>
<accession>A0ABU4AEW6</accession>
<evidence type="ECO:0000313" key="3">
    <source>
        <dbReference type="EMBL" id="MDV6224790.1"/>
    </source>
</evidence>
<proteinExistence type="predicted"/>
<dbReference type="CDD" id="cd02236">
    <property type="entry name" value="cupin_CV2614-like"/>
    <property type="match status" value="1"/>
</dbReference>
<dbReference type="PANTHER" id="PTHR38599:SF1">
    <property type="entry name" value="CUPIN DOMAIN PROTEIN (AFU_ORTHOLOGUE AFUA_3G13620)"/>
    <property type="match status" value="1"/>
</dbReference>
<sequence length="146" mass="16133">MNRRDMAGLLVLPALLASMYTPARADDQAPKADYQRVQPLLDTKSTILDQKLIYPNGEAELKAVVVTLMPGEETGRHMHTVPLFGHILEGELAIQYEGEEEKTFKAGDSFIEALNTWHNGRVVGEKPARILAVFIGNAETPPVIRP</sequence>
<dbReference type="RefSeq" id="WP_317560139.1">
    <property type="nucleotide sequence ID" value="NZ_JAWLIP010000001.1"/>
</dbReference>
<name>A0ABU4AEW6_9HYPH</name>
<organism evidence="3 4">
    <name type="scientific">Nitratireductor aquimarinus</name>
    <dbReference type="NCBI Taxonomy" id="889300"/>
    <lineage>
        <taxon>Bacteria</taxon>
        <taxon>Pseudomonadati</taxon>
        <taxon>Pseudomonadota</taxon>
        <taxon>Alphaproteobacteria</taxon>
        <taxon>Hyphomicrobiales</taxon>
        <taxon>Phyllobacteriaceae</taxon>
        <taxon>Nitratireductor</taxon>
    </lineage>
</organism>
<feature type="domain" description="Cupin type-2" evidence="2">
    <location>
        <begin position="65"/>
        <end position="134"/>
    </location>
</feature>
<dbReference type="InterPro" id="IPR013096">
    <property type="entry name" value="Cupin_2"/>
</dbReference>
<gene>
    <name evidence="3" type="ORF">R2G56_00685</name>
</gene>
<dbReference type="InterPro" id="IPR011051">
    <property type="entry name" value="RmlC_Cupin_sf"/>
</dbReference>